<gene>
    <name evidence="1" type="primary">106</name>
    <name evidence="1" type="ORF">SEA_PUPPER_106</name>
</gene>
<accession>A0A4Y6EJD2</accession>
<name>A0A4Y6EJD2_9CAUD</name>
<dbReference type="RefSeq" id="YP_010058894.1">
    <property type="nucleotide sequence ID" value="NC_054723.1"/>
</dbReference>
<evidence type="ECO:0000313" key="1">
    <source>
        <dbReference type="EMBL" id="QDF18592.1"/>
    </source>
</evidence>
<dbReference type="KEGG" id="vg:64766125"/>
<organism evidence="1 2">
    <name type="scientific">Gordonia phage Pupper</name>
    <dbReference type="NCBI Taxonomy" id="2571249"/>
    <lineage>
        <taxon>Viruses</taxon>
        <taxon>Duplodnaviria</taxon>
        <taxon>Heunggongvirae</taxon>
        <taxon>Uroviricota</taxon>
        <taxon>Caudoviricetes</taxon>
        <taxon>Puppervirus</taxon>
        <taxon>Puppervirus Pupper</taxon>
    </lineage>
</organism>
<keyword evidence="2" id="KW-1185">Reference proteome</keyword>
<dbReference type="Proteomes" id="UP000318375">
    <property type="component" value="Segment"/>
</dbReference>
<reference evidence="1 2" key="1">
    <citation type="submission" date="2019-05" db="EMBL/GenBank/DDBJ databases">
        <authorList>
            <person name="Pope W.H."/>
            <person name="Garlena R.A."/>
            <person name="Russell D.A."/>
            <person name="Jacobs-Sera D."/>
            <person name="Hatfull G.F."/>
        </authorList>
    </citation>
    <scope>NUCLEOTIDE SEQUENCE [LARGE SCALE GENOMIC DNA]</scope>
</reference>
<evidence type="ECO:0000313" key="2">
    <source>
        <dbReference type="Proteomes" id="UP000318375"/>
    </source>
</evidence>
<sequence length="173" mass="18014">MTSGFDRAMFQTKQFPDPTQGGKILDAMANINGTYDDAMAAADVVPNRDTQELVEVPAGTEVGPLGGLDRVVHEAADEPPKYANTAAVLKSTSRHRDAYKDTYEAVGGHIPTEPSLPYWKATTAYALNFVISLGAGGAVRASTAGTSGSTIPTLPSAVGGTVNDGTVVWTRTA</sequence>
<dbReference type="GeneID" id="64766125"/>
<dbReference type="EMBL" id="MK977695">
    <property type="protein sequence ID" value="QDF18592.1"/>
    <property type="molecule type" value="Genomic_DNA"/>
</dbReference>
<proteinExistence type="predicted"/>
<protein>
    <submittedName>
        <fullName evidence="1">Uncharacterized protein</fullName>
    </submittedName>
</protein>